<dbReference type="AlphaFoldDB" id="A0AAD5UR61"/>
<feature type="domain" description="Transcription initiation factor TFIID subunit 12" evidence="6">
    <location>
        <begin position="60"/>
        <end position="127"/>
    </location>
</feature>
<accession>A0AAD5UR61</accession>
<comment type="caution">
    <text evidence="7">The sequence shown here is derived from an EMBL/GenBank/DDBJ whole genome shotgun (WGS) entry which is preliminary data.</text>
</comment>
<dbReference type="GO" id="GO:0051123">
    <property type="term" value="P:RNA polymerase II preinitiation complex assembly"/>
    <property type="evidence" value="ECO:0007669"/>
    <property type="project" value="TreeGrafter"/>
</dbReference>
<evidence type="ECO:0000256" key="3">
    <source>
        <dbReference type="ARBA" id="ARBA00023015"/>
    </source>
</evidence>
<dbReference type="PANTHER" id="PTHR12264">
    <property type="entry name" value="TRANSCRIPTION INITIATION FACTOR TFIID SUBUNIT 12"/>
    <property type="match status" value="1"/>
</dbReference>
<dbReference type="InterPro" id="IPR003228">
    <property type="entry name" value="TFIID_TAF12_dom"/>
</dbReference>
<dbReference type="GO" id="GO:0017025">
    <property type="term" value="F:TBP-class protein binding"/>
    <property type="evidence" value="ECO:0007669"/>
    <property type="project" value="TreeGrafter"/>
</dbReference>
<keyword evidence="8" id="KW-1185">Reference proteome</keyword>
<dbReference type="GO" id="GO:0000124">
    <property type="term" value="C:SAGA complex"/>
    <property type="evidence" value="ECO:0007669"/>
    <property type="project" value="InterPro"/>
</dbReference>
<organism evidence="7 8">
    <name type="scientific">Boothiomyces macroporosus</name>
    <dbReference type="NCBI Taxonomy" id="261099"/>
    <lineage>
        <taxon>Eukaryota</taxon>
        <taxon>Fungi</taxon>
        <taxon>Fungi incertae sedis</taxon>
        <taxon>Chytridiomycota</taxon>
        <taxon>Chytridiomycota incertae sedis</taxon>
        <taxon>Chytridiomycetes</taxon>
        <taxon>Rhizophydiales</taxon>
        <taxon>Terramycetaceae</taxon>
        <taxon>Boothiomyces</taxon>
    </lineage>
</organism>
<evidence type="ECO:0000313" key="7">
    <source>
        <dbReference type="EMBL" id="KAJ3262038.1"/>
    </source>
</evidence>
<dbReference type="GO" id="GO:0046982">
    <property type="term" value="F:protein heterodimerization activity"/>
    <property type="evidence" value="ECO:0007669"/>
    <property type="project" value="InterPro"/>
</dbReference>
<evidence type="ECO:0000256" key="1">
    <source>
        <dbReference type="ARBA" id="ARBA00004123"/>
    </source>
</evidence>
<dbReference type="EMBL" id="JADGKB010000003">
    <property type="protein sequence ID" value="KAJ3262038.1"/>
    <property type="molecule type" value="Genomic_DNA"/>
</dbReference>
<proteinExistence type="inferred from homology"/>
<dbReference type="Proteomes" id="UP001210925">
    <property type="component" value="Unassembled WGS sequence"/>
</dbReference>
<dbReference type="GO" id="GO:0003677">
    <property type="term" value="F:DNA binding"/>
    <property type="evidence" value="ECO:0007669"/>
    <property type="project" value="TreeGrafter"/>
</dbReference>
<comment type="similarity">
    <text evidence="2">Belongs to the TAF12 family.</text>
</comment>
<keyword evidence="5" id="KW-0539">Nucleus</keyword>
<comment type="subcellular location">
    <subcellularLocation>
        <location evidence="1">Nucleus</location>
    </subcellularLocation>
</comment>
<dbReference type="InterPro" id="IPR009072">
    <property type="entry name" value="Histone-fold"/>
</dbReference>
<dbReference type="GO" id="GO:0005669">
    <property type="term" value="C:transcription factor TFIID complex"/>
    <property type="evidence" value="ECO:0007669"/>
    <property type="project" value="InterPro"/>
</dbReference>
<dbReference type="SUPFAM" id="SSF47113">
    <property type="entry name" value="Histone-fold"/>
    <property type="match status" value="1"/>
</dbReference>
<gene>
    <name evidence="7" type="ORF">HK103_003881</name>
</gene>
<dbReference type="CDD" id="cd07981">
    <property type="entry name" value="HFD_TAF12"/>
    <property type="match status" value="1"/>
</dbReference>
<keyword evidence="3" id="KW-0805">Transcription regulation</keyword>
<dbReference type="PANTHER" id="PTHR12264:SF21">
    <property type="entry name" value="TRANSCRIPTION INITIATION FACTOR TFIID SUBUNIT 12"/>
    <property type="match status" value="1"/>
</dbReference>
<reference evidence="7" key="1">
    <citation type="submission" date="2020-05" db="EMBL/GenBank/DDBJ databases">
        <title>Phylogenomic resolution of chytrid fungi.</title>
        <authorList>
            <person name="Stajich J.E."/>
            <person name="Amses K."/>
            <person name="Simmons R."/>
            <person name="Seto K."/>
            <person name="Myers J."/>
            <person name="Bonds A."/>
            <person name="Quandt C.A."/>
            <person name="Barry K."/>
            <person name="Liu P."/>
            <person name="Grigoriev I."/>
            <person name="Longcore J.E."/>
            <person name="James T.Y."/>
        </authorList>
    </citation>
    <scope>NUCLEOTIDE SEQUENCE</scope>
    <source>
        <strain evidence="7">PLAUS21</strain>
    </source>
</reference>
<name>A0AAD5UR61_9FUNG</name>
<keyword evidence="4" id="KW-0804">Transcription</keyword>
<evidence type="ECO:0000259" key="6">
    <source>
        <dbReference type="Pfam" id="PF03847"/>
    </source>
</evidence>
<sequence length="179" mass="20244">MQSDEVNSPRIPQAIISAIAQIPGAPRPGHPSYQAYVQAFQANLMSQRQSSINSRNNLISKDRIKQLLRRIDPEQRLDGDVEDVLLDLTGEFIKSVTKTASMLCKHRQGEALEAHDAQMIVEKNYNIRVPGFGVEEVQERKKKQKNEVHVQKVAVVREAARKAGVVKRSSRLRARQIKQ</sequence>
<evidence type="ECO:0000313" key="8">
    <source>
        <dbReference type="Proteomes" id="UP001210925"/>
    </source>
</evidence>
<evidence type="ECO:0000256" key="5">
    <source>
        <dbReference type="ARBA" id="ARBA00023242"/>
    </source>
</evidence>
<evidence type="ECO:0000256" key="4">
    <source>
        <dbReference type="ARBA" id="ARBA00023163"/>
    </source>
</evidence>
<dbReference type="Gene3D" id="1.10.20.10">
    <property type="entry name" value="Histone, subunit A"/>
    <property type="match status" value="1"/>
</dbReference>
<dbReference type="InterPro" id="IPR037794">
    <property type="entry name" value="TAF12"/>
</dbReference>
<evidence type="ECO:0000256" key="2">
    <source>
        <dbReference type="ARBA" id="ARBA00007530"/>
    </source>
</evidence>
<protein>
    <recommendedName>
        <fullName evidence="6">Transcription initiation factor TFIID subunit 12 domain-containing protein</fullName>
    </recommendedName>
</protein>
<dbReference type="Pfam" id="PF03847">
    <property type="entry name" value="TFIID_20kDa"/>
    <property type="match status" value="1"/>
</dbReference>